<name>A0A0V1I150_9BILA</name>
<organism evidence="2 3">
    <name type="scientific">Trichinella zimbabwensis</name>
    <dbReference type="NCBI Taxonomy" id="268475"/>
    <lineage>
        <taxon>Eukaryota</taxon>
        <taxon>Metazoa</taxon>
        <taxon>Ecdysozoa</taxon>
        <taxon>Nematoda</taxon>
        <taxon>Enoplea</taxon>
        <taxon>Dorylaimia</taxon>
        <taxon>Trichinellida</taxon>
        <taxon>Trichinellidae</taxon>
        <taxon>Trichinella</taxon>
    </lineage>
</organism>
<keyword evidence="1" id="KW-0472">Membrane</keyword>
<evidence type="ECO:0000313" key="3">
    <source>
        <dbReference type="Proteomes" id="UP000055024"/>
    </source>
</evidence>
<dbReference type="EMBL" id="JYDP01000010">
    <property type="protein sequence ID" value="KRZ16602.1"/>
    <property type="molecule type" value="Genomic_DNA"/>
</dbReference>
<dbReference type="OrthoDB" id="5920448at2759"/>
<keyword evidence="1" id="KW-0812">Transmembrane</keyword>
<proteinExistence type="predicted"/>
<comment type="caution">
    <text evidence="2">The sequence shown here is derived from an EMBL/GenBank/DDBJ whole genome shotgun (WGS) entry which is preliminary data.</text>
</comment>
<dbReference type="Proteomes" id="UP000055024">
    <property type="component" value="Unassembled WGS sequence"/>
</dbReference>
<keyword evidence="1" id="KW-1133">Transmembrane helix</keyword>
<accession>A0A0V1I150</accession>
<evidence type="ECO:0000256" key="1">
    <source>
        <dbReference type="SAM" id="Phobius"/>
    </source>
</evidence>
<protein>
    <submittedName>
        <fullName evidence="2">Uncharacterized protein</fullName>
    </submittedName>
</protein>
<feature type="transmembrane region" description="Helical" evidence="1">
    <location>
        <begin position="58"/>
        <end position="82"/>
    </location>
</feature>
<reference evidence="2 3" key="1">
    <citation type="submission" date="2015-01" db="EMBL/GenBank/DDBJ databases">
        <title>Evolution of Trichinella species and genotypes.</title>
        <authorList>
            <person name="Korhonen P.K."/>
            <person name="Edoardo P."/>
            <person name="Giuseppe L.R."/>
            <person name="Gasser R.B."/>
        </authorList>
    </citation>
    <scope>NUCLEOTIDE SEQUENCE [LARGE SCALE GENOMIC DNA]</scope>
    <source>
        <strain evidence="2">ISS1029</strain>
    </source>
</reference>
<evidence type="ECO:0000313" key="2">
    <source>
        <dbReference type="EMBL" id="KRZ16602.1"/>
    </source>
</evidence>
<gene>
    <name evidence="2" type="ORF">T11_16755</name>
</gene>
<dbReference type="AlphaFoldDB" id="A0A0V1I150"/>
<keyword evidence="3" id="KW-1185">Reference proteome</keyword>
<sequence length="120" mass="14023">MDVPEMISCNQEILHERKRKERQSTLDSFTTKKFKVEESKWNSDYLITDYQNTRLSELILASWLKCIYFTNTATFCCLLIFISGMSTPRKRKSCKEKVTLLCCANARDSDRLQLLLVGKL</sequence>